<dbReference type="Proteomes" id="UP000322791">
    <property type="component" value="Unassembled WGS sequence"/>
</dbReference>
<comment type="caution">
    <text evidence="2">The sequence shown here is derived from an EMBL/GenBank/DDBJ whole genome shotgun (WGS) entry which is preliminary data.</text>
</comment>
<name>A0A5D6VC26_9BACT</name>
<reference evidence="2 3" key="1">
    <citation type="submission" date="2019-08" db="EMBL/GenBank/DDBJ databases">
        <authorList>
            <person name="Seo M.-J."/>
        </authorList>
    </citation>
    <scope>NUCLEOTIDE SEQUENCE [LARGE SCALE GENOMIC DNA]</scope>
    <source>
        <strain evidence="2 3">KIGAM108</strain>
    </source>
</reference>
<dbReference type="EMBL" id="VTHL01000002">
    <property type="protein sequence ID" value="TYZ13473.1"/>
    <property type="molecule type" value="Genomic_DNA"/>
</dbReference>
<dbReference type="RefSeq" id="WP_149069590.1">
    <property type="nucleotide sequence ID" value="NZ_VTHL01000002.1"/>
</dbReference>
<proteinExistence type="predicted"/>
<protein>
    <submittedName>
        <fullName evidence="2">Uncharacterized protein</fullName>
    </submittedName>
</protein>
<accession>A0A5D6VC26</accession>
<organism evidence="2 3">
    <name type="scientific">Hymenobacter lutimineralis</name>
    <dbReference type="NCBI Taxonomy" id="2606448"/>
    <lineage>
        <taxon>Bacteria</taxon>
        <taxon>Pseudomonadati</taxon>
        <taxon>Bacteroidota</taxon>
        <taxon>Cytophagia</taxon>
        <taxon>Cytophagales</taxon>
        <taxon>Hymenobacteraceae</taxon>
        <taxon>Hymenobacter</taxon>
    </lineage>
</organism>
<keyword evidence="1" id="KW-0732">Signal</keyword>
<feature type="signal peptide" evidence="1">
    <location>
        <begin position="1"/>
        <end position="19"/>
    </location>
</feature>
<evidence type="ECO:0000313" key="3">
    <source>
        <dbReference type="Proteomes" id="UP000322791"/>
    </source>
</evidence>
<feature type="chain" id="PRO_5022693014" evidence="1">
    <location>
        <begin position="20"/>
        <end position="388"/>
    </location>
</feature>
<sequence length="388" mass="42214">MRFFIPLLLALAVAFGAQAQQPGRILIVSPHVGEVIDAQEKATYGLFPYYSANDFQQARFEQAPDSAITLYAQLRDGRTVLRPFTRAQFEQTSQAIEQRVQELKQAGVAVNQPATPAAADSIGHRYRVDLRTGTAFVGELVALRPAQLEFRTSDLGIVQVERANIKRLEDLTPGAIRPLAEDWFDIGNGNRLFFQPTARNLRKGEGSLQSINLLLLGANYGVTDNFSIGILTSVVPFVPLNDQLLAFTPKLSAKVSETTHVGGGILYIRVAGESAGIFYGNATFGSADNNFTAGLGYAFASGEVARTPVVQLGGQRRISRRVSLLTENYLITDSEAGIAGLYGIKLNWRRTSLGLAGGYVLSYSDGLSSTYAVPIFYDFTFRFGKPGK</sequence>
<keyword evidence="3" id="KW-1185">Reference proteome</keyword>
<gene>
    <name evidence="2" type="ORF">FY528_03435</name>
</gene>
<evidence type="ECO:0000313" key="2">
    <source>
        <dbReference type="EMBL" id="TYZ13473.1"/>
    </source>
</evidence>
<dbReference type="AlphaFoldDB" id="A0A5D6VC26"/>
<evidence type="ECO:0000256" key="1">
    <source>
        <dbReference type="SAM" id="SignalP"/>
    </source>
</evidence>